<dbReference type="Proteomes" id="UP000031189">
    <property type="component" value="Unassembled WGS sequence"/>
</dbReference>
<dbReference type="Gene3D" id="3.40.50.2300">
    <property type="match status" value="1"/>
</dbReference>
<keyword evidence="3" id="KW-0902">Two-component regulatory system</keyword>
<dbReference type="SUPFAM" id="SSF52172">
    <property type="entry name" value="CheY-like"/>
    <property type="match status" value="1"/>
</dbReference>
<dbReference type="FunFam" id="1.10.10.10:FF:000005">
    <property type="entry name" value="Two-component system response regulator"/>
    <property type="match status" value="1"/>
</dbReference>
<dbReference type="CDD" id="cd00383">
    <property type="entry name" value="trans_reg_C"/>
    <property type="match status" value="1"/>
</dbReference>
<dbReference type="PROSITE" id="PS50110">
    <property type="entry name" value="RESPONSE_REGULATORY"/>
    <property type="match status" value="1"/>
</dbReference>
<feature type="DNA-binding region" description="OmpR/PhoB-type" evidence="9">
    <location>
        <begin position="126"/>
        <end position="220"/>
    </location>
</feature>
<comment type="function">
    <text evidence="7">May play the central regulatory role in sporulation. It may be an element of the effector pathway responsible for the activation of sporulation genes in response to nutritional stress. Spo0A may act in concert with spo0H (a sigma factor) to control the expression of some genes that are critical to the sporulation process.</text>
</comment>
<evidence type="ECO:0000256" key="7">
    <source>
        <dbReference type="ARBA" id="ARBA00024867"/>
    </source>
</evidence>
<proteinExistence type="predicted"/>
<name>A0A0B3VW59_9FIRM</name>
<evidence type="ECO:0000313" key="13">
    <source>
        <dbReference type="Proteomes" id="UP000031189"/>
    </source>
</evidence>
<keyword evidence="6" id="KW-0804">Transcription</keyword>
<dbReference type="GO" id="GO:0000976">
    <property type="term" value="F:transcription cis-regulatory region binding"/>
    <property type="evidence" value="ECO:0007669"/>
    <property type="project" value="TreeGrafter"/>
</dbReference>
<organism evidence="12 13">
    <name type="scientific">Terrisporobacter othiniensis</name>
    <dbReference type="NCBI Taxonomy" id="1577792"/>
    <lineage>
        <taxon>Bacteria</taxon>
        <taxon>Bacillati</taxon>
        <taxon>Bacillota</taxon>
        <taxon>Clostridia</taxon>
        <taxon>Peptostreptococcales</taxon>
        <taxon>Peptostreptococcaceae</taxon>
        <taxon>Terrisporobacter</taxon>
    </lineage>
</organism>
<reference evidence="12 13" key="1">
    <citation type="submission" date="2014-12" db="EMBL/GenBank/DDBJ databases">
        <title>Draft genome sequence of Terrisporobacter sp. 08-306576, isolated from the blood culture of a bacteremia patient.</title>
        <authorList>
            <person name="Lund L.C."/>
            <person name="Sydenham T.V."/>
            <person name="Hogh S.V."/>
            <person name="Skov M.N."/>
            <person name="Kemp M."/>
            <person name="Justesen U.S."/>
        </authorList>
    </citation>
    <scope>NUCLEOTIDE SEQUENCE [LARGE SCALE GENOMIC DNA]</scope>
    <source>
        <strain evidence="12 13">08-306576</strain>
    </source>
</reference>
<feature type="domain" description="OmpR/PhoB-type" evidence="11">
    <location>
        <begin position="126"/>
        <end position="220"/>
    </location>
</feature>
<dbReference type="PANTHER" id="PTHR48111:SF22">
    <property type="entry name" value="REGULATOR OF RPOS"/>
    <property type="match status" value="1"/>
</dbReference>
<dbReference type="Gene3D" id="6.10.250.690">
    <property type="match status" value="1"/>
</dbReference>
<keyword evidence="2 8" id="KW-0597">Phosphoprotein</keyword>
<evidence type="ECO:0000256" key="3">
    <source>
        <dbReference type="ARBA" id="ARBA00023012"/>
    </source>
</evidence>
<accession>A0A0B3VW59</accession>
<evidence type="ECO:0000256" key="1">
    <source>
        <dbReference type="ARBA" id="ARBA00018672"/>
    </source>
</evidence>
<gene>
    <name evidence="12" type="ORF">QX51_11705</name>
</gene>
<evidence type="ECO:0000256" key="4">
    <source>
        <dbReference type="ARBA" id="ARBA00023015"/>
    </source>
</evidence>
<dbReference type="InterPro" id="IPR011006">
    <property type="entry name" value="CheY-like_superfamily"/>
</dbReference>
<dbReference type="GO" id="GO:0000156">
    <property type="term" value="F:phosphorelay response regulator activity"/>
    <property type="evidence" value="ECO:0007669"/>
    <property type="project" value="TreeGrafter"/>
</dbReference>
<evidence type="ECO:0000256" key="5">
    <source>
        <dbReference type="ARBA" id="ARBA00023125"/>
    </source>
</evidence>
<evidence type="ECO:0000256" key="6">
    <source>
        <dbReference type="ARBA" id="ARBA00023163"/>
    </source>
</evidence>
<dbReference type="GO" id="GO:0005829">
    <property type="term" value="C:cytosol"/>
    <property type="evidence" value="ECO:0007669"/>
    <property type="project" value="TreeGrafter"/>
</dbReference>
<protein>
    <recommendedName>
        <fullName evidence="1">Stage 0 sporulation protein A homolog</fullName>
    </recommendedName>
</protein>
<dbReference type="Pfam" id="PF00072">
    <property type="entry name" value="Response_reg"/>
    <property type="match status" value="1"/>
</dbReference>
<dbReference type="PANTHER" id="PTHR48111">
    <property type="entry name" value="REGULATOR OF RPOS"/>
    <property type="match status" value="1"/>
</dbReference>
<dbReference type="OrthoDB" id="9790442at2"/>
<dbReference type="RefSeq" id="WP_039680097.1">
    <property type="nucleotide sequence ID" value="NZ_JWHR01000105.1"/>
</dbReference>
<keyword evidence="4" id="KW-0805">Transcription regulation</keyword>
<dbReference type="SMART" id="SM00448">
    <property type="entry name" value="REC"/>
    <property type="match status" value="1"/>
</dbReference>
<dbReference type="GO" id="GO:0032993">
    <property type="term" value="C:protein-DNA complex"/>
    <property type="evidence" value="ECO:0007669"/>
    <property type="project" value="TreeGrafter"/>
</dbReference>
<feature type="modified residue" description="4-aspartylphosphate" evidence="8">
    <location>
        <position position="52"/>
    </location>
</feature>
<evidence type="ECO:0000259" key="11">
    <source>
        <dbReference type="PROSITE" id="PS51755"/>
    </source>
</evidence>
<dbReference type="STRING" id="1577792.QX51_11705"/>
<evidence type="ECO:0000256" key="2">
    <source>
        <dbReference type="ARBA" id="ARBA00022553"/>
    </source>
</evidence>
<evidence type="ECO:0000313" key="12">
    <source>
        <dbReference type="EMBL" id="KHS56829.1"/>
    </source>
</evidence>
<evidence type="ECO:0000256" key="9">
    <source>
        <dbReference type="PROSITE-ProRule" id="PRU01091"/>
    </source>
</evidence>
<dbReference type="InterPro" id="IPR016032">
    <property type="entry name" value="Sig_transdc_resp-reg_C-effctor"/>
</dbReference>
<dbReference type="InterPro" id="IPR039420">
    <property type="entry name" value="WalR-like"/>
</dbReference>
<dbReference type="InterPro" id="IPR001789">
    <property type="entry name" value="Sig_transdc_resp-reg_receiver"/>
</dbReference>
<evidence type="ECO:0000256" key="8">
    <source>
        <dbReference type="PROSITE-ProRule" id="PRU00169"/>
    </source>
</evidence>
<keyword evidence="5 9" id="KW-0238">DNA-binding</keyword>
<dbReference type="SUPFAM" id="SSF46894">
    <property type="entry name" value="C-terminal effector domain of the bipartite response regulators"/>
    <property type="match status" value="1"/>
</dbReference>
<comment type="caution">
    <text evidence="12">The sequence shown here is derived from an EMBL/GenBank/DDBJ whole genome shotgun (WGS) entry which is preliminary data.</text>
</comment>
<dbReference type="Gene3D" id="1.10.10.10">
    <property type="entry name" value="Winged helix-like DNA-binding domain superfamily/Winged helix DNA-binding domain"/>
    <property type="match status" value="1"/>
</dbReference>
<dbReference type="Pfam" id="PF00486">
    <property type="entry name" value="Trans_reg_C"/>
    <property type="match status" value="1"/>
</dbReference>
<evidence type="ECO:0000259" key="10">
    <source>
        <dbReference type="PROSITE" id="PS50110"/>
    </source>
</evidence>
<dbReference type="EMBL" id="JWHR01000105">
    <property type="protein sequence ID" value="KHS56829.1"/>
    <property type="molecule type" value="Genomic_DNA"/>
</dbReference>
<sequence>MYKILLIEDEDNIASFVKMELNYEGYSVEVCEDGVQGLEKALQEDYDLILLDLMLPKLNGMEVCRRLRKVKNTPIIMLTARDSVMDKVSGLQTGADDYISKPFAIEELLARIEALLRRVNEIKKVSNNLEFKDIYIDLEGRIVKQGNEEVSLTTKEYELLVQLMINKNKVLSRDNLLENIWGYDYEAETNVVDVYIRHLRSKLKNDGYIQTIRGVGYVIR</sequence>
<dbReference type="PROSITE" id="PS51755">
    <property type="entry name" value="OMPR_PHOB"/>
    <property type="match status" value="1"/>
</dbReference>
<dbReference type="InterPro" id="IPR036388">
    <property type="entry name" value="WH-like_DNA-bd_sf"/>
</dbReference>
<dbReference type="GO" id="GO:0006355">
    <property type="term" value="P:regulation of DNA-templated transcription"/>
    <property type="evidence" value="ECO:0007669"/>
    <property type="project" value="InterPro"/>
</dbReference>
<dbReference type="InterPro" id="IPR001867">
    <property type="entry name" value="OmpR/PhoB-type_DNA-bd"/>
</dbReference>
<feature type="domain" description="Response regulatory" evidence="10">
    <location>
        <begin position="3"/>
        <end position="116"/>
    </location>
</feature>
<dbReference type="AlphaFoldDB" id="A0A0B3VW59"/>
<dbReference type="FunFam" id="3.40.50.2300:FF:000001">
    <property type="entry name" value="DNA-binding response regulator PhoB"/>
    <property type="match status" value="1"/>
</dbReference>
<dbReference type="SMART" id="SM00862">
    <property type="entry name" value="Trans_reg_C"/>
    <property type="match status" value="1"/>
</dbReference>
<keyword evidence="13" id="KW-1185">Reference proteome</keyword>